<dbReference type="AlphaFoldDB" id="I4EJ72"/>
<feature type="domain" description="GerMN" evidence="1">
    <location>
        <begin position="104"/>
        <end position="210"/>
    </location>
</feature>
<proteinExistence type="predicted"/>
<accession>I4EJ72</accession>
<dbReference type="Pfam" id="PF10646">
    <property type="entry name" value="Germane"/>
    <property type="match status" value="1"/>
</dbReference>
<dbReference type="SMART" id="SM00909">
    <property type="entry name" value="Germane"/>
    <property type="match status" value="1"/>
</dbReference>
<dbReference type="EMBL" id="CAGS01000318">
    <property type="protein sequence ID" value="CCF84734.1"/>
    <property type="molecule type" value="Genomic_DNA"/>
</dbReference>
<sequence length="211" mass="23258">MTALLRWQDGSERSFQFTVLADEHGEGLVIGTPPWWPDVPPQPPAQAATLSIRDSTNRVLAEQPVMVLSPSDPGTQAIQLYWTVSGTDLTRPETRHIVRTERVGAAALRELLWGPPPMSQIGYETALPTPEQVLRFPGRQPGWGSRVILLGLTIEDGVATANFSKEMRAYGGGSLRVKLIRDQISQTLRQFPSVREVRIAIEGETEGVLEP</sequence>
<gene>
    <name evidence="2" type="ORF">NITHO_3850009</name>
</gene>
<evidence type="ECO:0000313" key="2">
    <source>
        <dbReference type="EMBL" id="CCF84734.1"/>
    </source>
</evidence>
<protein>
    <recommendedName>
        <fullName evidence="1">GerMN domain-containing protein</fullName>
    </recommendedName>
</protein>
<evidence type="ECO:0000259" key="1">
    <source>
        <dbReference type="SMART" id="SM00909"/>
    </source>
</evidence>
<organism evidence="2 3">
    <name type="scientific">Nitrolancea hollandica Lb</name>
    <dbReference type="NCBI Taxonomy" id="1129897"/>
    <lineage>
        <taxon>Bacteria</taxon>
        <taxon>Pseudomonadati</taxon>
        <taxon>Thermomicrobiota</taxon>
        <taxon>Thermomicrobia</taxon>
        <taxon>Sphaerobacterales</taxon>
        <taxon>Sphaerobacterineae</taxon>
        <taxon>Sphaerobacteraceae</taxon>
        <taxon>Nitrolancea</taxon>
    </lineage>
</organism>
<keyword evidence="3" id="KW-1185">Reference proteome</keyword>
<reference evidence="2 3" key="1">
    <citation type="journal article" date="2012" name="ISME J.">
        <title>Nitrification expanded: discovery, physiology and genomics of a nitrite-oxidizing bacterium from the phylum Chloroflexi.</title>
        <authorList>
            <person name="Sorokin D.Y."/>
            <person name="Lucker S."/>
            <person name="Vejmelkova D."/>
            <person name="Kostrikina N.A."/>
            <person name="Kleerebezem R."/>
            <person name="Rijpstra W.I."/>
            <person name="Damste J.S."/>
            <person name="Le Paslier D."/>
            <person name="Muyzer G."/>
            <person name="Wagner M."/>
            <person name="van Loosdrecht M.C."/>
            <person name="Daims H."/>
        </authorList>
    </citation>
    <scope>NUCLEOTIDE SEQUENCE [LARGE SCALE GENOMIC DNA]</scope>
    <source>
        <strain evidence="3">none</strain>
    </source>
</reference>
<name>I4EJ72_9BACT</name>
<dbReference type="InterPro" id="IPR019606">
    <property type="entry name" value="GerMN"/>
</dbReference>
<comment type="caution">
    <text evidence="2">The sequence shown here is derived from an EMBL/GenBank/DDBJ whole genome shotgun (WGS) entry which is preliminary data.</text>
</comment>
<dbReference type="Proteomes" id="UP000004221">
    <property type="component" value="Unassembled WGS sequence"/>
</dbReference>
<evidence type="ECO:0000313" key="3">
    <source>
        <dbReference type="Proteomes" id="UP000004221"/>
    </source>
</evidence>